<dbReference type="PANTHER" id="PTHR47326:SF1">
    <property type="entry name" value="HTH PSQ-TYPE DOMAIN-CONTAINING PROTEIN"/>
    <property type="match status" value="1"/>
</dbReference>
<organism evidence="1 2">
    <name type="scientific">Periplaneta americana</name>
    <name type="common">American cockroach</name>
    <name type="synonym">Blatta americana</name>
    <dbReference type="NCBI Taxonomy" id="6978"/>
    <lineage>
        <taxon>Eukaryota</taxon>
        <taxon>Metazoa</taxon>
        <taxon>Ecdysozoa</taxon>
        <taxon>Arthropoda</taxon>
        <taxon>Hexapoda</taxon>
        <taxon>Insecta</taxon>
        <taxon>Pterygota</taxon>
        <taxon>Neoptera</taxon>
        <taxon>Polyneoptera</taxon>
        <taxon>Dictyoptera</taxon>
        <taxon>Blattodea</taxon>
        <taxon>Blattoidea</taxon>
        <taxon>Blattidae</taxon>
        <taxon>Blattinae</taxon>
        <taxon>Periplaneta</taxon>
    </lineage>
</organism>
<evidence type="ECO:0008006" key="3">
    <source>
        <dbReference type="Google" id="ProtNLM"/>
    </source>
</evidence>
<accession>A0ABQ8SW55</accession>
<comment type="caution">
    <text evidence="1">The sequence shown here is derived from an EMBL/GenBank/DDBJ whole genome shotgun (WGS) entry which is preliminary data.</text>
</comment>
<dbReference type="Gene3D" id="3.30.420.10">
    <property type="entry name" value="Ribonuclease H-like superfamily/Ribonuclease H"/>
    <property type="match status" value="1"/>
</dbReference>
<gene>
    <name evidence="1" type="ORF">ANN_13914</name>
</gene>
<evidence type="ECO:0000313" key="2">
    <source>
        <dbReference type="Proteomes" id="UP001148838"/>
    </source>
</evidence>
<sequence>MEFRRDAPTRLTITRLRDKFEDEGTVQNVHKNNSGIPRTSISHAREREVIERFQQSPRKPVRQATRETGISKSSVHRVLKRAQCKSFIPRFVPALNEDDYDRRIEFCEWYQAKYAEDNQFPYKIVWSDEATFKLNGSINRHNCTYWASNNPLVTVEHHVNLPGVTVWCGLSALGLIGPFFFDDTVTDAIYLNLLQESAMLSIQEIFRNEE</sequence>
<protein>
    <recommendedName>
        <fullName evidence="3">Transposase Tc1-like domain-containing protein</fullName>
    </recommendedName>
</protein>
<dbReference type="EMBL" id="JAJSOF020000019">
    <property type="protein sequence ID" value="KAJ4437975.1"/>
    <property type="molecule type" value="Genomic_DNA"/>
</dbReference>
<reference evidence="1 2" key="1">
    <citation type="journal article" date="2022" name="Allergy">
        <title>Genome assembly and annotation of Periplaneta americana reveal a comprehensive cockroach allergen profile.</title>
        <authorList>
            <person name="Wang L."/>
            <person name="Xiong Q."/>
            <person name="Saelim N."/>
            <person name="Wang L."/>
            <person name="Nong W."/>
            <person name="Wan A.T."/>
            <person name="Shi M."/>
            <person name="Liu X."/>
            <person name="Cao Q."/>
            <person name="Hui J.H.L."/>
            <person name="Sookrung N."/>
            <person name="Leung T.F."/>
            <person name="Tungtrongchitr A."/>
            <person name="Tsui S.K.W."/>
        </authorList>
    </citation>
    <scope>NUCLEOTIDE SEQUENCE [LARGE SCALE GENOMIC DNA]</scope>
    <source>
        <strain evidence="1">PWHHKU_190912</strain>
    </source>
</reference>
<dbReference type="InterPro" id="IPR036397">
    <property type="entry name" value="RNaseH_sf"/>
</dbReference>
<name>A0ABQ8SW55_PERAM</name>
<keyword evidence="2" id="KW-1185">Reference proteome</keyword>
<dbReference type="Proteomes" id="UP001148838">
    <property type="component" value="Unassembled WGS sequence"/>
</dbReference>
<dbReference type="PANTHER" id="PTHR47326">
    <property type="entry name" value="TRANSPOSABLE ELEMENT TC3 TRANSPOSASE-LIKE PROTEIN"/>
    <property type="match status" value="1"/>
</dbReference>
<evidence type="ECO:0000313" key="1">
    <source>
        <dbReference type="EMBL" id="KAJ4437975.1"/>
    </source>
</evidence>
<proteinExistence type="predicted"/>